<gene>
    <name evidence="2" type="ORF">HNP46_006100</name>
</gene>
<name>A0A7W7KRE6_PSENT</name>
<dbReference type="AlphaFoldDB" id="A0A7W7KRE6"/>
<dbReference type="EMBL" id="JACHLI010000036">
    <property type="protein sequence ID" value="MBB4867189.1"/>
    <property type="molecule type" value="Genomic_DNA"/>
</dbReference>
<organism evidence="2 3">
    <name type="scientific">Pseudomonas nitroreducens</name>
    <dbReference type="NCBI Taxonomy" id="46680"/>
    <lineage>
        <taxon>Bacteria</taxon>
        <taxon>Pseudomonadati</taxon>
        <taxon>Pseudomonadota</taxon>
        <taxon>Gammaproteobacteria</taxon>
        <taxon>Pseudomonadales</taxon>
        <taxon>Pseudomonadaceae</taxon>
        <taxon>Pseudomonas</taxon>
    </lineage>
</organism>
<proteinExistence type="predicted"/>
<evidence type="ECO:0000259" key="1">
    <source>
        <dbReference type="Pfam" id="PF18760"/>
    </source>
</evidence>
<feature type="domain" description="ART-PolyVal-like" evidence="1">
    <location>
        <begin position="27"/>
        <end position="142"/>
    </location>
</feature>
<evidence type="ECO:0000313" key="3">
    <source>
        <dbReference type="Proteomes" id="UP000566995"/>
    </source>
</evidence>
<dbReference type="InterPro" id="IPR049522">
    <property type="entry name" value="ART-PolyVal_dom"/>
</dbReference>
<dbReference type="Proteomes" id="UP000566995">
    <property type="component" value="Unassembled WGS sequence"/>
</dbReference>
<dbReference type="RefSeq" id="WP_184596466.1">
    <property type="nucleotide sequence ID" value="NZ_JACHLI010000036.1"/>
</dbReference>
<dbReference type="Pfam" id="PF18760">
    <property type="entry name" value="ART-PolyVal"/>
    <property type="match status" value="1"/>
</dbReference>
<protein>
    <recommendedName>
        <fullName evidence="1">ART-PolyVal-like domain-containing protein</fullName>
    </recommendedName>
</protein>
<comment type="caution">
    <text evidence="2">The sequence shown here is derived from an EMBL/GenBank/DDBJ whole genome shotgun (WGS) entry which is preliminary data.</text>
</comment>
<reference evidence="2 3" key="1">
    <citation type="submission" date="2020-08" db="EMBL/GenBank/DDBJ databases">
        <title>Functional genomics of gut bacteria from endangered species of beetles.</title>
        <authorList>
            <person name="Carlos-Shanley C."/>
        </authorList>
    </citation>
    <scope>NUCLEOTIDE SEQUENCE [LARGE SCALE GENOMIC DNA]</scope>
    <source>
        <strain evidence="2 3">S00179</strain>
    </source>
</reference>
<accession>A0A7W7KRE6</accession>
<sequence length="178" mass="20056">MARPKISYEQLLALQPTDYGRSKACHADGRPLLLFHGTARDNEAWRPYRFEKELYGCYFTPHLTGAAELALGDVYEDEDEPFVLACFVRMENPIILDGMRSQDVFPGDVEHWKSLGYDGAVGVKDGCIGEYIAFDPEQIEDVARGNILDNGEIQWELMRAPELAPAPCRKAEETELSL</sequence>
<evidence type="ECO:0000313" key="2">
    <source>
        <dbReference type="EMBL" id="MBB4867189.1"/>
    </source>
</evidence>